<name>A0ABP9V858_9BACT</name>
<accession>A0ABP9V858</accession>
<dbReference type="Pfam" id="PF12686">
    <property type="entry name" value="DUF3800"/>
    <property type="match status" value="1"/>
</dbReference>
<dbReference type="Proteomes" id="UP001424741">
    <property type="component" value="Unassembled WGS sequence"/>
</dbReference>
<dbReference type="InterPro" id="IPR024524">
    <property type="entry name" value="DUF3800"/>
</dbReference>
<sequence>MENSQEYWIYADESVQSGKHFSKFFGGCIIPSTKVNSIHERLTQRKESLGFGKELKWQRVTDQRLECYIHMITAFFEEVRADHLRVRIMFQDNRSSLLRGAFEERHIPYYKLYYQFIKHAFGLAHMPEQATGTRIRIFLDQLPHTKEHAIQFKSFIAALPTNAQLKQKRIKLDPSHITEIDSKDHIILQCVDIVLGAMAFRFNKMHLEKPPGASRRGKRTIAKEKLYKHILSEIRTIKPYFHPKISTAADPHPDGRWSMPYRHWLFTPKK</sequence>
<evidence type="ECO:0000313" key="1">
    <source>
        <dbReference type="EMBL" id="GAA5497552.1"/>
    </source>
</evidence>
<keyword evidence="2" id="KW-1185">Reference proteome</keyword>
<dbReference type="EMBL" id="BAABRL010000016">
    <property type="protein sequence ID" value="GAA5497552.1"/>
    <property type="molecule type" value="Genomic_DNA"/>
</dbReference>
<reference evidence="1 2" key="1">
    <citation type="submission" date="2024-02" db="EMBL/GenBank/DDBJ databases">
        <title>Rubritalea halochordaticola NBRC 107102.</title>
        <authorList>
            <person name="Ichikawa N."/>
            <person name="Katano-Makiyama Y."/>
            <person name="Hidaka K."/>
        </authorList>
    </citation>
    <scope>NUCLEOTIDE SEQUENCE [LARGE SCALE GENOMIC DNA]</scope>
    <source>
        <strain evidence="1 2">NBRC 107102</strain>
    </source>
</reference>
<proteinExistence type="predicted"/>
<evidence type="ECO:0000313" key="2">
    <source>
        <dbReference type="Proteomes" id="UP001424741"/>
    </source>
</evidence>
<gene>
    <name evidence="1" type="ORF">Rhal01_03748</name>
</gene>
<evidence type="ECO:0008006" key="3">
    <source>
        <dbReference type="Google" id="ProtNLM"/>
    </source>
</evidence>
<organism evidence="1 2">
    <name type="scientific">Rubritalea halochordaticola</name>
    <dbReference type="NCBI Taxonomy" id="714537"/>
    <lineage>
        <taxon>Bacteria</taxon>
        <taxon>Pseudomonadati</taxon>
        <taxon>Verrucomicrobiota</taxon>
        <taxon>Verrucomicrobiia</taxon>
        <taxon>Verrucomicrobiales</taxon>
        <taxon>Rubritaleaceae</taxon>
        <taxon>Rubritalea</taxon>
    </lineage>
</organism>
<dbReference type="RefSeq" id="WP_346190045.1">
    <property type="nucleotide sequence ID" value="NZ_BAABRL010000016.1"/>
</dbReference>
<comment type="caution">
    <text evidence="1">The sequence shown here is derived from an EMBL/GenBank/DDBJ whole genome shotgun (WGS) entry which is preliminary data.</text>
</comment>
<protein>
    <recommendedName>
        <fullName evidence="3">DUF3800 domain-containing protein</fullName>
    </recommendedName>
</protein>